<proteinExistence type="predicted"/>
<keyword evidence="4" id="KW-1185">Reference proteome</keyword>
<sequence length="346" mass="38852">MALRRRQGISRSSTFKEDGAYSPNNDVTSPSSLPSSPSSSLASQAIRASMAHRDSPMSPLSSGYANSPFHSSFQDRSKVVHSLYLLRLTVLDKMNVQPHRASNFHRLFPMAYLIPGKISAKACLFVNVHRYTRNNCSLTCYQEGRTIGDKRTQDIKEVGEENRRMETKHEEFGMQNQWQDTRPTNTVHQLKASRDVAIATAAKAKLLLREIKTVEADLAFAKQRSSQLEEENKILREAREKGDHPADDDMIRLQLETLLAEKARLAHENSVYIRENSCLREIIEYHKLTMQDVIYLDEGIEEVAEVNPGLSRTLSVESSSGLLELPNVEDPPSYGSSTSPSKSSVT</sequence>
<dbReference type="EMBL" id="JARYMX010000005">
    <property type="protein sequence ID" value="KAJ9547620.1"/>
    <property type="molecule type" value="Genomic_DNA"/>
</dbReference>
<reference evidence="3" key="1">
    <citation type="submission" date="2023-03" db="EMBL/GenBank/DDBJ databases">
        <title>Chromosome-scale reference genome and RAD-based genetic map of yellow starthistle (Centaurea solstitialis) reveal putative structural variation and QTLs associated with invader traits.</title>
        <authorList>
            <person name="Reatini B."/>
            <person name="Cang F.A."/>
            <person name="Jiang Q."/>
            <person name="Mckibben M.T.W."/>
            <person name="Barker M.S."/>
            <person name="Rieseberg L.H."/>
            <person name="Dlugosch K.M."/>
        </authorList>
    </citation>
    <scope>NUCLEOTIDE SEQUENCE</scope>
    <source>
        <strain evidence="3">CAN-66</strain>
        <tissue evidence="3">Leaf</tissue>
    </source>
</reference>
<dbReference type="PANTHER" id="PTHR31016:SF20">
    <property type="entry name" value="HEAT-INDUCIBLE TRANSCRIPTION REPRESSOR-RELATED"/>
    <property type="match status" value="1"/>
</dbReference>
<comment type="caution">
    <text evidence="3">The sequence shown here is derived from an EMBL/GenBank/DDBJ whole genome shotgun (WGS) entry which is preliminary data.</text>
</comment>
<evidence type="ECO:0000256" key="2">
    <source>
        <dbReference type="SAM" id="MobiDB-lite"/>
    </source>
</evidence>
<feature type="compositionally biased region" description="Low complexity" evidence="2">
    <location>
        <begin position="29"/>
        <end position="43"/>
    </location>
</feature>
<evidence type="ECO:0000313" key="4">
    <source>
        <dbReference type="Proteomes" id="UP001172457"/>
    </source>
</evidence>
<gene>
    <name evidence="3" type="ORF">OSB04_020163</name>
</gene>
<dbReference type="Proteomes" id="UP001172457">
    <property type="component" value="Chromosome 5"/>
</dbReference>
<organism evidence="3 4">
    <name type="scientific">Centaurea solstitialis</name>
    <name type="common">yellow star-thistle</name>
    <dbReference type="NCBI Taxonomy" id="347529"/>
    <lineage>
        <taxon>Eukaryota</taxon>
        <taxon>Viridiplantae</taxon>
        <taxon>Streptophyta</taxon>
        <taxon>Embryophyta</taxon>
        <taxon>Tracheophyta</taxon>
        <taxon>Spermatophyta</taxon>
        <taxon>Magnoliopsida</taxon>
        <taxon>eudicotyledons</taxon>
        <taxon>Gunneridae</taxon>
        <taxon>Pentapetalae</taxon>
        <taxon>asterids</taxon>
        <taxon>campanulids</taxon>
        <taxon>Asterales</taxon>
        <taxon>Asteraceae</taxon>
        <taxon>Carduoideae</taxon>
        <taxon>Cardueae</taxon>
        <taxon>Centaureinae</taxon>
        <taxon>Centaurea</taxon>
    </lineage>
</organism>
<accession>A0AA38SRP6</accession>
<evidence type="ECO:0000256" key="1">
    <source>
        <dbReference type="SAM" id="Coils"/>
    </source>
</evidence>
<keyword evidence="1" id="KW-0175">Coiled coil</keyword>
<feature type="region of interest" description="Disordered" evidence="2">
    <location>
        <begin position="323"/>
        <end position="346"/>
    </location>
</feature>
<dbReference type="PANTHER" id="PTHR31016">
    <property type="entry name" value="OS04G0228100 PROTEIN"/>
    <property type="match status" value="1"/>
</dbReference>
<dbReference type="AlphaFoldDB" id="A0AA38SRP6"/>
<evidence type="ECO:0000313" key="3">
    <source>
        <dbReference type="EMBL" id="KAJ9547620.1"/>
    </source>
</evidence>
<feature type="coiled-coil region" evidence="1">
    <location>
        <begin position="204"/>
        <end position="241"/>
    </location>
</feature>
<protein>
    <submittedName>
        <fullName evidence="3">Uncharacterized protein</fullName>
    </submittedName>
</protein>
<feature type="region of interest" description="Disordered" evidence="2">
    <location>
        <begin position="1"/>
        <end position="59"/>
    </location>
</feature>
<name>A0AA38SRP6_9ASTR</name>